<dbReference type="Gene3D" id="1.10.1660.10">
    <property type="match status" value="1"/>
</dbReference>
<dbReference type="Pfam" id="PF00376">
    <property type="entry name" value="MerR"/>
    <property type="match status" value="1"/>
</dbReference>
<gene>
    <name evidence="2" type="ORF">A2931_04065</name>
</gene>
<dbReference type="CDD" id="cd04762">
    <property type="entry name" value="HTH_MerR-trunc"/>
    <property type="match status" value="1"/>
</dbReference>
<sequence>MHNKVMGRYMTIKEAAKYLGVSSLTLRNWDKRGKLVAVRHPVNNYRLYTYSDIEKFLKSFEGRRPRKLKVRLIED</sequence>
<dbReference type="InterPro" id="IPR010093">
    <property type="entry name" value="SinI_DNA-bd"/>
</dbReference>
<organism evidence="2 3">
    <name type="scientific">Candidatus Niyogibacteria bacterium RIFCSPLOWO2_01_FULL_45_48</name>
    <dbReference type="NCBI Taxonomy" id="1801724"/>
    <lineage>
        <taxon>Bacteria</taxon>
        <taxon>Candidatus Niyogiibacteriota</taxon>
    </lineage>
</organism>
<evidence type="ECO:0000313" key="2">
    <source>
        <dbReference type="EMBL" id="OGZ30598.1"/>
    </source>
</evidence>
<dbReference type="SUPFAM" id="SSF46955">
    <property type="entry name" value="Putative DNA-binding domain"/>
    <property type="match status" value="1"/>
</dbReference>
<dbReference type="Proteomes" id="UP000177486">
    <property type="component" value="Unassembled WGS sequence"/>
</dbReference>
<dbReference type="GO" id="GO:0003677">
    <property type="term" value="F:DNA binding"/>
    <property type="evidence" value="ECO:0007669"/>
    <property type="project" value="InterPro"/>
</dbReference>
<comment type="caution">
    <text evidence="2">The sequence shown here is derived from an EMBL/GenBank/DDBJ whole genome shotgun (WGS) entry which is preliminary data.</text>
</comment>
<dbReference type="AlphaFoldDB" id="A0A1G2EZA4"/>
<evidence type="ECO:0000313" key="3">
    <source>
        <dbReference type="Proteomes" id="UP000177486"/>
    </source>
</evidence>
<dbReference type="GO" id="GO:0006355">
    <property type="term" value="P:regulation of DNA-templated transcription"/>
    <property type="evidence" value="ECO:0007669"/>
    <property type="project" value="InterPro"/>
</dbReference>
<reference evidence="2 3" key="1">
    <citation type="journal article" date="2016" name="Nat. Commun.">
        <title>Thousands of microbial genomes shed light on interconnected biogeochemical processes in an aquifer system.</title>
        <authorList>
            <person name="Anantharaman K."/>
            <person name="Brown C.T."/>
            <person name="Hug L.A."/>
            <person name="Sharon I."/>
            <person name="Castelle C.J."/>
            <person name="Probst A.J."/>
            <person name="Thomas B.C."/>
            <person name="Singh A."/>
            <person name="Wilkins M.J."/>
            <person name="Karaoz U."/>
            <person name="Brodie E.L."/>
            <person name="Williams K.H."/>
            <person name="Hubbard S.S."/>
            <person name="Banfield J.F."/>
        </authorList>
    </citation>
    <scope>NUCLEOTIDE SEQUENCE [LARGE SCALE GENOMIC DNA]</scope>
</reference>
<dbReference type="InterPro" id="IPR009061">
    <property type="entry name" value="DNA-bd_dom_put_sf"/>
</dbReference>
<dbReference type="InterPro" id="IPR000551">
    <property type="entry name" value="MerR-type_HTH_dom"/>
</dbReference>
<evidence type="ECO:0000259" key="1">
    <source>
        <dbReference type="PROSITE" id="PS50937"/>
    </source>
</evidence>
<dbReference type="EMBL" id="MHMQ01000016">
    <property type="protein sequence ID" value="OGZ30598.1"/>
    <property type="molecule type" value="Genomic_DNA"/>
</dbReference>
<protein>
    <recommendedName>
        <fullName evidence="1">HTH merR-type domain-containing protein</fullName>
    </recommendedName>
</protein>
<dbReference type="PROSITE" id="PS50937">
    <property type="entry name" value="HTH_MERR_2"/>
    <property type="match status" value="1"/>
</dbReference>
<feature type="domain" description="HTH merR-type" evidence="1">
    <location>
        <begin position="9"/>
        <end position="57"/>
    </location>
</feature>
<proteinExistence type="predicted"/>
<accession>A0A1G2EZA4</accession>
<name>A0A1G2EZA4_9BACT</name>
<dbReference type="NCBIfam" id="TIGR01764">
    <property type="entry name" value="excise"/>
    <property type="match status" value="1"/>
</dbReference>